<keyword evidence="2" id="KW-1185">Reference proteome</keyword>
<dbReference type="EMBL" id="VITW01000018">
    <property type="protein sequence ID" value="TWB66137.1"/>
    <property type="molecule type" value="Genomic_DNA"/>
</dbReference>
<dbReference type="Proteomes" id="UP000315914">
    <property type="component" value="Unassembled WGS sequence"/>
</dbReference>
<evidence type="ECO:0000313" key="1">
    <source>
        <dbReference type="EMBL" id="TWB66137.1"/>
    </source>
</evidence>
<reference evidence="1 2" key="1">
    <citation type="submission" date="2019-06" db="EMBL/GenBank/DDBJ databases">
        <title>Genomic Encyclopedia of Type Strains, Phase IV (KMG-V): Genome sequencing to study the core and pangenomes of soil and plant-associated prokaryotes.</title>
        <authorList>
            <person name="Whitman W."/>
        </authorList>
    </citation>
    <scope>NUCLEOTIDE SEQUENCE [LARGE SCALE GENOMIC DNA]</scope>
    <source>
        <strain evidence="1 2">BR 10556</strain>
    </source>
</reference>
<sequence length="43" mass="5112">MLGRALVRMQLVQVLLKPRLLLLFQLVVVRRLDIWGLEWVEVV</sequence>
<protein>
    <submittedName>
        <fullName evidence="1">Uncharacterized protein</fullName>
    </submittedName>
</protein>
<organism evidence="1 2">
    <name type="scientific">Bradyrhizobium sacchari</name>
    <dbReference type="NCBI Taxonomy" id="1399419"/>
    <lineage>
        <taxon>Bacteria</taxon>
        <taxon>Pseudomonadati</taxon>
        <taxon>Pseudomonadota</taxon>
        <taxon>Alphaproteobacteria</taxon>
        <taxon>Hyphomicrobiales</taxon>
        <taxon>Nitrobacteraceae</taxon>
        <taxon>Bradyrhizobium</taxon>
    </lineage>
</organism>
<name>A0A560HM39_9BRAD</name>
<evidence type="ECO:0000313" key="2">
    <source>
        <dbReference type="Proteomes" id="UP000315914"/>
    </source>
</evidence>
<proteinExistence type="predicted"/>
<gene>
    <name evidence="1" type="ORF">FBZ95_11812</name>
</gene>
<dbReference type="AlphaFoldDB" id="A0A560HM39"/>
<accession>A0A560HM39</accession>
<comment type="caution">
    <text evidence="1">The sequence shown here is derived from an EMBL/GenBank/DDBJ whole genome shotgun (WGS) entry which is preliminary data.</text>
</comment>